<protein>
    <submittedName>
        <fullName evidence="1">Uncharacterized protein</fullName>
    </submittedName>
</protein>
<sequence length="168" mass="18008">MLHLRHLPAVAAADDGAPLPAPPPLDPAARRALDSLSRIYPLVLPAVEARLEALQDDFIAQLSRKMQGRGLAPQGRLRLSPAAGNTVLVEGEEDEAAGLRALFEACPYLGDLFHEMARLAVLAHGMEVTSQAYTGEGNNLAAVVADNTALLGRYQMCLKGSLSHFYLR</sequence>
<gene>
    <name evidence="1" type="ORF">SAMN05192586_1258</name>
</gene>
<dbReference type="RefSeq" id="WP_092155280.1">
    <property type="nucleotide sequence ID" value="NZ_FNBX01000025.1"/>
</dbReference>
<evidence type="ECO:0000313" key="2">
    <source>
        <dbReference type="Proteomes" id="UP000199355"/>
    </source>
</evidence>
<name>A0A1G7QXF8_9BACT</name>
<dbReference type="AlphaFoldDB" id="A0A1G7QXF8"/>
<proteinExistence type="predicted"/>
<keyword evidence="2" id="KW-1185">Reference proteome</keyword>
<reference evidence="2" key="1">
    <citation type="submission" date="2016-10" db="EMBL/GenBank/DDBJ databases">
        <authorList>
            <person name="Varghese N."/>
            <person name="Submissions S."/>
        </authorList>
    </citation>
    <scope>NUCLEOTIDE SEQUENCE [LARGE SCALE GENOMIC DNA]</scope>
    <source>
        <strain evidence="2">KHC7</strain>
    </source>
</reference>
<dbReference type="Proteomes" id="UP000199355">
    <property type="component" value="Unassembled WGS sequence"/>
</dbReference>
<organism evidence="1 2">
    <name type="scientific">Desulfovibrio legallii</name>
    <dbReference type="NCBI Taxonomy" id="571438"/>
    <lineage>
        <taxon>Bacteria</taxon>
        <taxon>Pseudomonadati</taxon>
        <taxon>Thermodesulfobacteriota</taxon>
        <taxon>Desulfovibrionia</taxon>
        <taxon>Desulfovibrionales</taxon>
        <taxon>Desulfovibrionaceae</taxon>
        <taxon>Desulfovibrio</taxon>
    </lineage>
</organism>
<dbReference type="EMBL" id="FNBX01000025">
    <property type="protein sequence ID" value="SDG03211.1"/>
    <property type="molecule type" value="Genomic_DNA"/>
</dbReference>
<accession>A0A1G7QXF8</accession>
<evidence type="ECO:0000313" key="1">
    <source>
        <dbReference type="EMBL" id="SDG03211.1"/>
    </source>
</evidence>